<dbReference type="SUPFAM" id="SSF53795">
    <property type="entry name" value="PEP carboxykinase-like"/>
    <property type="match status" value="1"/>
</dbReference>
<comment type="caution">
    <text evidence="1">The sequence shown here is derived from an EMBL/GenBank/DDBJ whole genome shotgun (WGS) entry which is preliminary data.</text>
</comment>
<protein>
    <recommendedName>
        <fullName evidence="3">Hpr(Ser) kinase/phosphatase</fullName>
    </recommendedName>
</protein>
<keyword evidence="2" id="KW-1185">Reference proteome</keyword>
<dbReference type="EMBL" id="JACICY010000008">
    <property type="protein sequence ID" value="MBB3861902.1"/>
    <property type="molecule type" value="Genomic_DNA"/>
</dbReference>
<reference evidence="1 2" key="1">
    <citation type="submission" date="2020-08" db="EMBL/GenBank/DDBJ databases">
        <title>Genomic Encyclopedia of Type Strains, Phase IV (KMG-IV): sequencing the most valuable type-strain genomes for metagenomic binning, comparative biology and taxonomic classification.</title>
        <authorList>
            <person name="Goeker M."/>
        </authorList>
    </citation>
    <scope>NUCLEOTIDE SEQUENCE [LARGE SCALE GENOMIC DNA]</scope>
    <source>
        <strain evidence="1 2">DSM 14552</strain>
    </source>
</reference>
<sequence length="302" mass="32269">MSGLNVRSTLVLPMRADSGALLAEKADVTMLVEDVPEHLDTVLHSGPNWEINKSSFLLNLPDTGRFMATDGDRISICPAPDMPVEDVLVFATGTGMSAILYQRGAMLLHASAVVCNGRAYLFCGPSGVGKSTLSAALCRAGCDFLSDDLCAVVQQDGGPPMVERDGRALRLYTDSIERLALEDSAGPRVRQFVEKFHVAPPTTSDDGGAVPIAAIYMLTASDPAQDPTITRMTPLNAAQALLRQSYRRQIALAYANETGLAGRIGALAAGTGVYHLSRPRDLLRLDDTTAVLMKHWQSLSLA</sequence>
<evidence type="ECO:0000313" key="2">
    <source>
        <dbReference type="Proteomes" id="UP000562395"/>
    </source>
</evidence>
<gene>
    <name evidence="1" type="ORF">GGQ88_003192</name>
</gene>
<dbReference type="Proteomes" id="UP000562395">
    <property type="component" value="Unassembled WGS sequence"/>
</dbReference>
<dbReference type="Gene3D" id="3.40.50.300">
    <property type="entry name" value="P-loop containing nucleotide triphosphate hydrolases"/>
    <property type="match status" value="1"/>
</dbReference>
<accession>A0A7W6EX00</accession>
<name>A0A7W6EX00_9SPHN</name>
<organism evidence="1 2">
    <name type="scientific">Novosphingobium hassiacum</name>
    <dbReference type="NCBI Taxonomy" id="173676"/>
    <lineage>
        <taxon>Bacteria</taxon>
        <taxon>Pseudomonadati</taxon>
        <taxon>Pseudomonadota</taxon>
        <taxon>Alphaproteobacteria</taxon>
        <taxon>Sphingomonadales</taxon>
        <taxon>Sphingomonadaceae</taxon>
        <taxon>Novosphingobium</taxon>
    </lineage>
</organism>
<evidence type="ECO:0008006" key="3">
    <source>
        <dbReference type="Google" id="ProtNLM"/>
    </source>
</evidence>
<proteinExistence type="predicted"/>
<evidence type="ECO:0000313" key="1">
    <source>
        <dbReference type="EMBL" id="MBB3861902.1"/>
    </source>
</evidence>
<dbReference type="RefSeq" id="WP_183614401.1">
    <property type="nucleotide sequence ID" value="NZ_JACICY010000008.1"/>
</dbReference>
<dbReference type="AlphaFoldDB" id="A0A7W6EX00"/>
<dbReference type="InterPro" id="IPR027417">
    <property type="entry name" value="P-loop_NTPase"/>
</dbReference>